<protein>
    <submittedName>
        <fullName evidence="1">Uncharacterized protein</fullName>
    </submittedName>
</protein>
<keyword evidence="2" id="KW-1185">Reference proteome</keyword>
<gene>
    <name evidence="1" type="ORF">CD29_02645</name>
</gene>
<dbReference type="RefSeq" id="WP_036182503.1">
    <property type="nucleotide sequence ID" value="NZ_AVDA01000002.1"/>
</dbReference>
<name>A0A0A3I690_9BACL</name>
<organism evidence="1 2">
    <name type="scientific">Ureibacillus manganicus DSM 26584</name>
    <dbReference type="NCBI Taxonomy" id="1384049"/>
    <lineage>
        <taxon>Bacteria</taxon>
        <taxon>Bacillati</taxon>
        <taxon>Bacillota</taxon>
        <taxon>Bacilli</taxon>
        <taxon>Bacillales</taxon>
        <taxon>Caryophanaceae</taxon>
        <taxon>Ureibacillus</taxon>
    </lineage>
</organism>
<proteinExistence type="predicted"/>
<dbReference type="AlphaFoldDB" id="A0A0A3I690"/>
<accession>A0A0A3I690</accession>
<comment type="caution">
    <text evidence="1">The sequence shown here is derived from an EMBL/GenBank/DDBJ whole genome shotgun (WGS) entry which is preliminary data.</text>
</comment>
<sequence>MEDEHKKQSEDIACISIIHQNLEIEAIVQIKPRVIIGDDFSLECGDYIICRIDEDPKQKVRNKNVHNYKYGKTPHLEKDDDCTFLIKQELCLRIPLIFSAKAVVKSEKAVCLDTHVEPSTDCEED</sequence>
<dbReference type="Proteomes" id="UP000030416">
    <property type="component" value="Unassembled WGS sequence"/>
</dbReference>
<dbReference type="OrthoDB" id="2062196at2"/>
<dbReference type="EMBL" id="JPVN01000002">
    <property type="protein sequence ID" value="KGR80271.1"/>
    <property type="molecule type" value="Genomic_DNA"/>
</dbReference>
<evidence type="ECO:0000313" key="1">
    <source>
        <dbReference type="EMBL" id="KGR80271.1"/>
    </source>
</evidence>
<evidence type="ECO:0000313" key="2">
    <source>
        <dbReference type="Proteomes" id="UP000030416"/>
    </source>
</evidence>
<reference evidence="1 2" key="1">
    <citation type="submission" date="2014-02" db="EMBL/GenBank/DDBJ databases">
        <title>Draft genome sequence of Lysinibacillus manganicus DSM 26584T.</title>
        <authorList>
            <person name="Zhang F."/>
            <person name="Wang G."/>
            <person name="Zhang L."/>
        </authorList>
    </citation>
    <scope>NUCLEOTIDE SEQUENCE [LARGE SCALE GENOMIC DNA]</scope>
    <source>
        <strain evidence="1 2">DSM 26584</strain>
    </source>
</reference>